<organism evidence="2 3">
    <name type="scientific">Chitinophaga niabensis</name>
    <dbReference type="NCBI Taxonomy" id="536979"/>
    <lineage>
        <taxon>Bacteria</taxon>
        <taxon>Pseudomonadati</taxon>
        <taxon>Bacteroidota</taxon>
        <taxon>Chitinophagia</taxon>
        <taxon>Chitinophagales</taxon>
        <taxon>Chitinophagaceae</taxon>
        <taxon>Chitinophaga</taxon>
    </lineage>
</organism>
<dbReference type="OrthoDB" id="608345at2"/>
<dbReference type="Proteomes" id="UP000185003">
    <property type="component" value="Unassembled WGS sequence"/>
</dbReference>
<dbReference type="InterPro" id="IPR050570">
    <property type="entry name" value="Cell_wall_metabolism_enzyme"/>
</dbReference>
<dbReference type="InterPro" id="IPR011055">
    <property type="entry name" value="Dup_hybrid_motif"/>
</dbReference>
<dbReference type="PANTHER" id="PTHR21666">
    <property type="entry name" value="PEPTIDASE-RELATED"/>
    <property type="match status" value="1"/>
</dbReference>
<dbReference type="GO" id="GO:0004222">
    <property type="term" value="F:metalloendopeptidase activity"/>
    <property type="evidence" value="ECO:0007669"/>
    <property type="project" value="TreeGrafter"/>
</dbReference>
<dbReference type="Pfam" id="PF17660">
    <property type="entry name" value="BTRD1"/>
    <property type="match status" value="3"/>
</dbReference>
<keyword evidence="1" id="KW-0732">Signal</keyword>
<sequence>MKCVFLAMATLLVCLHADAQQIPQEEENASEILYQKVKRPAVAPPEGPDGDENPARMKVGPLKSFTATRSIKPITQLIFIEADAPGIAKMERAGVCAQPVVEAALEPVYSSVKAHMPLYLPFKNSTTGLWQGFYYSWDNDGDGKKDAHRAIDYGKTSVAENEDPTFGVYAIAPGKVIDVKWSNGGGNYITIEHTAPDGYKYRSTHLHLRNGHDNDRAKAKGTSGKYKTFATNGTNSNLCWGTNTQKIAVKEGDNVSAGQFLAYAGNTGSGGIGVILKDDGTLKDANTRSYNVHLHFEVRVLDTRAGHSGEWVLVDPYGSYNHGGVDCYDLDATTPYARLFAPFYPSFHNVPLDLVNKYWGYYTGMGMALQTVSVDKSGSTLYAAGSFQWGIPGSWYARFYMTGTTYQTYFNTYDAQGYRPRQISVTKDGSGNPRFSAIWEKKPAGQSAASVHNQDDALFGATWKNYVETKKWHVQEHVDYTVGGKRYHAAVFVNKPNDNGFYLYYGMSGTDFDKKFDELYKNWELKSINVNGNTVGGVWRPKKNNYAAYYGMTSASYQTKFNQASSEGLRLIKVQNYDDNGRFSAIWGK</sequence>
<dbReference type="STRING" id="536979.SAMN04488055_1045"/>
<dbReference type="CDD" id="cd12797">
    <property type="entry name" value="M23_peptidase"/>
    <property type="match status" value="1"/>
</dbReference>
<proteinExistence type="predicted"/>
<dbReference type="PANTHER" id="PTHR21666:SF270">
    <property type="entry name" value="MUREIN HYDROLASE ACTIVATOR ENVC"/>
    <property type="match status" value="1"/>
</dbReference>
<gene>
    <name evidence="2" type="ORF">SAMN04488055_1045</name>
</gene>
<dbReference type="AlphaFoldDB" id="A0A1N6DSN0"/>
<keyword evidence="2" id="KW-0378">Hydrolase</keyword>
<dbReference type="Gene3D" id="2.70.70.10">
    <property type="entry name" value="Glucose Permease (Domain IIA)"/>
    <property type="match status" value="1"/>
</dbReference>
<feature type="chain" id="PRO_5013178730" evidence="1">
    <location>
        <begin position="20"/>
        <end position="589"/>
    </location>
</feature>
<dbReference type="EMBL" id="FSRA01000001">
    <property type="protein sequence ID" value="SIN73750.1"/>
    <property type="molecule type" value="Genomic_DNA"/>
</dbReference>
<evidence type="ECO:0000313" key="2">
    <source>
        <dbReference type="EMBL" id="SIN73750.1"/>
    </source>
</evidence>
<evidence type="ECO:0000313" key="3">
    <source>
        <dbReference type="Proteomes" id="UP000185003"/>
    </source>
</evidence>
<protein>
    <submittedName>
        <fullName evidence="2">Murein DD-endopeptidase MepM and murein hydrolase activator NlpD, contain LysM domain</fullName>
    </submittedName>
</protein>
<dbReference type="SUPFAM" id="SSF51261">
    <property type="entry name" value="Duplicated hybrid motif"/>
    <property type="match status" value="1"/>
</dbReference>
<name>A0A1N6DSN0_9BACT</name>
<reference evidence="2 3" key="1">
    <citation type="submission" date="2016-11" db="EMBL/GenBank/DDBJ databases">
        <authorList>
            <person name="Jaros S."/>
            <person name="Januszkiewicz K."/>
            <person name="Wedrychowicz H."/>
        </authorList>
    </citation>
    <scope>NUCLEOTIDE SEQUENCE [LARGE SCALE GENOMIC DNA]</scope>
    <source>
        <strain evidence="2 3">DSM 24787</strain>
    </source>
</reference>
<feature type="signal peptide" evidence="1">
    <location>
        <begin position="1"/>
        <end position="19"/>
    </location>
</feature>
<evidence type="ECO:0000256" key="1">
    <source>
        <dbReference type="SAM" id="SignalP"/>
    </source>
</evidence>
<dbReference type="InterPro" id="IPR049511">
    <property type="entry name" value="PGH-like_rpt"/>
</dbReference>
<accession>A0A1N6DSN0</accession>
<keyword evidence="3" id="KW-1185">Reference proteome</keyword>
<dbReference type="RefSeq" id="WP_143197341.1">
    <property type="nucleotide sequence ID" value="NZ_FSRA01000001.1"/>
</dbReference>